<feature type="domain" description="SH3" evidence="4">
    <location>
        <begin position="541"/>
        <end position="606"/>
    </location>
</feature>
<accession>A0A9W8LHU8</accession>
<feature type="compositionally biased region" description="Low complexity" evidence="3">
    <location>
        <begin position="308"/>
        <end position="325"/>
    </location>
</feature>
<evidence type="ECO:0000256" key="1">
    <source>
        <dbReference type="ARBA" id="ARBA00022443"/>
    </source>
</evidence>
<evidence type="ECO:0000313" key="5">
    <source>
        <dbReference type="EMBL" id="KAJ2779578.1"/>
    </source>
</evidence>
<dbReference type="AlphaFoldDB" id="A0A9W8LHU8"/>
<feature type="region of interest" description="Disordered" evidence="3">
    <location>
        <begin position="418"/>
        <end position="476"/>
    </location>
</feature>
<dbReference type="InterPro" id="IPR001452">
    <property type="entry name" value="SH3_domain"/>
</dbReference>
<dbReference type="InterPro" id="IPR036028">
    <property type="entry name" value="SH3-like_dom_sf"/>
</dbReference>
<dbReference type="Proteomes" id="UP001140217">
    <property type="component" value="Unassembled WGS sequence"/>
</dbReference>
<dbReference type="EMBL" id="JANBUL010000171">
    <property type="protein sequence ID" value="KAJ2779578.1"/>
    <property type="molecule type" value="Genomic_DNA"/>
</dbReference>
<dbReference type="Gene3D" id="2.30.30.40">
    <property type="entry name" value="SH3 Domains"/>
    <property type="match status" value="1"/>
</dbReference>
<dbReference type="CDD" id="cd00174">
    <property type="entry name" value="SH3"/>
    <property type="match status" value="1"/>
</dbReference>
<dbReference type="Pfam" id="PF00018">
    <property type="entry name" value="SH3_1"/>
    <property type="match status" value="1"/>
</dbReference>
<feature type="compositionally biased region" description="Low complexity" evidence="3">
    <location>
        <begin position="456"/>
        <end position="476"/>
    </location>
</feature>
<protein>
    <recommendedName>
        <fullName evidence="4">SH3 domain-containing protein</fullName>
    </recommendedName>
</protein>
<evidence type="ECO:0000256" key="3">
    <source>
        <dbReference type="SAM" id="MobiDB-lite"/>
    </source>
</evidence>
<feature type="compositionally biased region" description="Low complexity" evidence="3">
    <location>
        <begin position="350"/>
        <end position="373"/>
    </location>
</feature>
<comment type="caution">
    <text evidence="5">The sequence shown here is derived from an EMBL/GenBank/DDBJ whole genome shotgun (WGS) entry which is preliminary data.</text>
</comment>
<evidence type="ECO:0000256" key="2">
    <source>
        <dbReference type="PROSITE-ProRule" id="PRU00192"/>
    </source>
</evidence>
<feature type="region of interest" description="Disordered" evidence="3">
    <location>
        <begin position="94"/>
        <end position="134"/>
    </location>
</feature>
<feature type="region of interest" description="Disordered" evidence="3">
    <location>
        <begin position="342"/>
        <end position="373"/>
    </location>
</feature>
<evidence type="ECO:0000259" key="4">
    <source>
        <dbReference type="PROSITE" id="PS50002"/>
    </source>
</evidence>
<keyword evidence="6" id="KW-1185">Reference proteome</keyword>
<feature type="region of interest" description="Disordered" evidence="3">
    <location>
        <begin position="308"/>
        <end position="330"/>
    </location>
</feature>
<evidence type="ECO:0000313" key="6">
    <source>
        <dbReference type="Proteomes" id="UP001140217"/>
    </source>
</evidence>
<keyword evidence="1 2" id="KW-0728">SH3 domain</keyword>
<gene>
    <name evidence="5" type="ORF">H4R18_003934</name>
</gene>
<dbReference type="OrthoDB" id="207120at2759"/>
<proteinExistence type="predicted"/>
<dbReference type="SUPFAM" id="SSF50044">
    <property type="entry name" value="SH3-domain"/>
    <property type="match status" value="1"/>
</dbReference>
<dbReference type="PROSITE" id="PS50002">
    <property type="entry name" value="SH3"/>
    <property type="match status" value="1"/>
</dbReference>
<feature type="compositionally biased region" description="Polar residues" evidence="3">
    <location>
        <begin position="184"/>
        <end position="194"/>
    </location>
</feature>
<dbReference type="PRINTS" id="PR00452">
    <property type="entry name" value="SH3DOMAIN"/>
</dbReference>
<feature type="region of interest" description="Disordered" evidence="3">
    <location>
        <begin position="270"/>
        <end position="290"/>
    </location>
</feature>
<sequence>MLALHPAPQAGLLGSLAPPELAHGYGHPLVVYLAASIRRDVRLLAAMGAIGDASARAICSYLPCTASESASGCSDGGDDDTTAVLRALSPAASVAAEPGARRLNRQRSETAPLRPAQPQPQPQQQQHPGQAPAAVQLQIQRGPAPGSRKDRAHRHEGLGARLGAFFNRLTLDSETSPRARGSKGSITPASSPRSPTKAALSLAGGGGGPESPSRAHERSLSDALQSPQLERLKAVVQAEPKLPHRVTVSHCQAPLGIGPKRHQQLLRLDPEQPRKPSQGSHRSGASASSAASVAAASSAASVTIADHSSAASASSRASNRSSAASTMGTRKRSFTHLGLSMESLPAQPTSPLAGPAAAAAAGPRRALPGPASPDGGGIARLAATSNSLGLVLQASASAGALAAKPGRAKPLLAPIRAQRHHHNNSSSSSGGGGGGASSARDPRGLAASPLRDKHAAGLAAARHAQSPPPLARSAAPATLAFPPMPSEACQAAMLSGSAVAASSAGGLRADLPAAQRTPPPSIAKAFSDSTMAASTSSSLASLVLVATAAYDYTSGVKGDLEFAKGERIVIQSKVNDDWWFGSILPEAGRGSTGRSGMFPRSHVALG</sequence>
<name>A0A9W8LHU8_9FUNG</name>
<organism evidence="5 6">
    <name type="scientific">Coemansia javaensis</name>
    <dbReference type="NCBI Taxonomy" id="2761396"/>
    <lineage>
        <taxon>Eukaryota</taxon>
        <taxon>Fungi</taxon>
        <taxon>Fungi incertae sedis</taxon>
        <taxon>Zoopagomycota</taxon>
        <taxon>Kickxellomycotina</taxon>
        <taxon>Kickxellomycetes</taxon>
        <taxon>Kickxellales</taxon>
        <taxon>Kickxellaceae</taxon>
        <taxon>Coemansia</taxon>
    </lineage>
</organism>
<feature type="compositionally biased region" description="Low complexity" evidence="3">
    <location>
        <begin position="122"/>
        <end position="134"/>
    </location>
</feature>
<feature type="region of interest" description="Disordered" evidence="3">
    <location>
        <begin position="173"/>
        <end position="226"/>
    </location>
</feature>
<reference evidence="5" key="1">
    <citation type="submission" date="2022-07" db="EMBL/GenBank/DDBJ databases">
        <title>Phylogenomic reconstructions and comparative analyses of Kickxellomycotina fungi.</title>
        <authorList>
            <person name="Reynolds N.K."/>
            <person name="Stajich J.E."/>
            <person name="Barry K."/>
            <person name="Grigoriev I.V."/>
            <person name="Crous P."/>
            <person name="Smith M.E."/>
        </authorList>
    </citation>
    <scope>NUCLEOTIDE SEQUENCE</scope>
    <source>
        <strain evidence="5">NBRC 105414</strain>
    </source>
</reference>
<dbReference type="SMART" id="SM00326">
    <property type="entry name" value="SH3"/>
    <property type="match status" value="1"/>
</dbReference>